<dbReference type="InterPro" id="IPR006311">
    <property type="entry name" value="TAT_signal"/>
</dbReference>
<dbReference type="SUPFAM" id="SSF101898">
    <property type="entry name" value="NHL repeat"/>
    <property type="match status" value="1"/>
</dbReference>
<dbReference type="InterPro" id="IPR008557">
    <property type="entry name" value="PhoX"/>
</dbReference>
<evidence type="ECO:0000313" key="2">
    <source>
        <dbReference type="EMBL" id="NNG40517.1"/>
    </source>
</evidence>
<dbReference type="PANTHER" id="PTHR35399">
    <property type="entry name" value="SLR8030 PROTEIN"/>
    <property type="match status" value="1"/>
</dbReference>
<dbReference type="PROSITE" id="PS51318">
    <property type="entry name" value="TAT"/>
    <property type="match status" value="1"/>
</dbReference>
<name>A0A849AL38_9MICO</name>
<dbReference type="AlphaFoldDB" id="A0A849AL38"/>
<evidence type="ECO:0000256" key="1">
    <source>
        <dbReference type="SAM" id="MobiDB-lite"/>
    </source>
</evidence>
<keyword evidence="3" id="KW-1185">Reference proteome</keyword>
<organism evidence="2 3">
    <name type="scientific">Flexivirga aerilata</name>
    <dbReference type="NCBI Taxonomy" id="1656889"/>
    <lineage>
        <taxon>Bacteria</taxon>
        <taxon>Bacillati</taxon>
        <taxon>Actinomycetota</taxon>
        <taxon>Actinomycetes</taxon>
        <taxon>Micrococcales</taxon>
        <taxon>Dermacoccaceae</taxon>
        <taxon>Flexivirga</taxon>
    </lineage>
</organism>
<dbReference type="Proteomes" id="UP000557772">
    <property type="component" value="Unassembled WGS sequence"/>
</dbReference>
<dbReference type="EMBL" id="JABENB010000002">
    <property type="protein sequence ID" value="NNG40517.1"/>
    <property type="molecule type" value="Genomic_DNA"/>
</dbReference>
<protein>
    <submittedName>
        <fullName evidence="2">PhoX family phosphatase</fullName>
    </submittedName>
</protein>
<feature type="region of interest" description="Disordered" evidence="1">
    <location>
        <begin position="606"/>
        <end position="643"/>
    </location>
</feature>
<reference evidence="2 3" key="1">
    <citation type="submission" date="2020-05" db="EMBL/GenBank/DDBJ databases">
        <title>Flexivirga sp. ID2601S isolated from air conditioner.</title>
        <authorList>
            <person name="Kim D.H."/>
        </authorList>
    </citation>
    <scope>NUCLEOTIDE SEQUENCE [LARGE SCALE GENOMIC DNA]</scope>
    <source>
        <strain evidence="2 3">ID2601S</strain>
    </source>
</reference>
<accession>A0A849AL38</accession>
<dbReference type="Pfam" id="PF05787">
    <property type="entry name" value="PhoX"/>
    <property type="match status" value="1"/>
</dbReference>
<comment type="caution">
    <text evidence="2">The sequence shown here is derived from an EMBL/GenBank/DDBJ whole genome shotgun (WGS) entry which is preliminary data.</text>
</comment>
<sequence>MTCQYRCANACFHPVPNASDNEYFGDLVASAGHSRRTVLRAVGVGALAAAAVGVQAGQPAAAKTKTPKAKPNSAYVWDFEATPPVPFATDKVVTPQGFTWEPLVKWGDPIVTGAPSFDFDKQTAAAQEQQFGYNCDYVGLIRTGKNAGLLVVNNEYTNEELMFRGYTSASALTPEQVKIVMAAHGMSVVEVRKTGDTWRAKLGAKVNRRITATTPIQLTGPAAGSKLTRTTADPSGRRVLGTFANCSGGMTPWGTVLSGEENFNGYFRAPEAPADQKAAYDRYGVTGSAGRNWESVDPRFDATREPNEVNRFGYVVEVDPADPASTPRKHTALGRVKHEGATTRLSADGRAVVYLGDDERFDYLYKFVSRDRYKPGDKKHNLTLLEAGDLYVAKFAGGSATDHDGTGTWVPLTKDGKSAVAGMSVEEVLVHTRLAADQVGATKMDRPEDVEPSPVTGKVYMVCTNNSKRTAAQVDGPNPRPSNKHGHIVEITEAGNDAAATTMTWRLVLIAGDPNDPSTYFDGYDRAEVSPISCPDNVAFDSRGNLWISTDGNALGNADAFFMMPLEGAEFGHVQQFHTMPHGAEAAGPLIVDDTTVLCSVQHPGEVSGATPANPASQFPYDGTGQPRPSVIQVYADKKRTRK</sequence>
<gene>
    <name evidence="2" type="ORF">HJ588_14705</name>
</gene>
<dbReference type="PANTHER" id="PTHR35399:SF2">
    <property type="entry name" value="DUF839 DOMAIN-CONTAINING PROTEIN"/>
    <property type="match status" value="1"/>
</dbReference>
<evidence type="ECO:0000313" key="3">
    <source>
        <dbReference type="Proteomes" id="UP000557772"/>
    </source>
</evidence>
<proteinExistence type="predicted"/>